<dbReference type="PANTHER" id="PTHR40020">
    <property type="entry name" value="CYTOCHROME C OXIDASE ASSEMBLY FACTOR 2"/>
    <property type="match status" value="1"/>
</dbReference>
<organism evidence="3">
    <name type="scientific">Mytilinidion resinicola</name>
    <dbReference type="NCBI Taxonomy" id="574789"/>
    <lineage>
        <taxon>Eukaryota</taxon>
        <taxon>Fungi</taxon>
        <taxon>Dikarya</taxon>
        <taxon>Ascomycota</taxon>
        <taxon>Pezizomycotina</taxon>
        <taxon>Dothideomycetes</taxon>
        <taxon>Pleosporomycetidae</taxon>
        <taxon>Mytilinidiales</taxon>
        <taxon>Mytilinidiaceae</taxon>
        <taxon>Mytilinidion</taxon>
    </lineage>
</organism>
<keyword evidence="4" id="KW-1185">Reference proteome</keyword>
<accession>A0A6A6YI68</accession>
<dbReference type="GO" id="GO:0005759">
    <property type="term" value="C:mitochondrial matrix"/>
    <property type="evidence" value="ECO:0007669"/>
    <property type="project" value="TreeGrafter"/>
</dbReference>
<dbReference type="AlphaFoldDB" id="A0A6A6YI68"/>
<evidence type="ECO:0008006" key="6">
    <source>
        <dbReference type="Google" id="ProtNLM"/>
    </source>
</evidence>
<dbReference type="RefSeq" id="XP_033575187.1">
    <property type="nucleotide sequence ID" value="XM_033723382.1"/>
</dbReference>
<evidence type="ECO:0000256" key="2">
    <source>
        <dbReference type="SAM" id="SignalP"/>
    </source>
</evidence>
<dbReference type="OrthoDB" id="5410040at2759"/>
<dbReference type="GO" id="GO:0033617">
    <property type="term" value="P:mitochondrial respiratory chain complex IV assembly"/>
    <property type="evidence" value="ECO:0007669"/>
    <property type="project" value="TreeGrafter"/>
</dbReference>
<evidence type="ECO:0000313" key="5">
    <source>
        <dbReference type="RefSeq" id="XP_033575187.1"/>
    </source>
</evidence>
<reference evidence="5" key="3">
    <citation type="submission" date="2025-04" db="UniProtKB">
        <authorList>
            <consortium name="RefSeq"/>
        </authorList>
    </citation>
    <scope>IDENTIFICATION</scope>
    <source>
        <strain evidence="5">CBS 304.34</strain>
    </source>
</reference>
<dbReference type="GeneID" id="54464275"/>
<evidence type="ECO:0000313" key="3">
    <source>
        <dbReference type="EMBL" id="KAF2808223.1"/>
    </source>
</evidence>
<evidence type="ECO:0000256" key="1">
    <source>
        <dbReference type="SAM" id="MobiDB-lite"/>
    </source>
</evidence>
<protein>
    <recommendedName>
        <fullName evidence="6">Alpha-1,3-mannosyltransferase</fullName>
    </recommendedName>
</protein>
<feature type="signal peptide" evidence="2">
    <location>
        <begin position="1"/>
        <end position="28"/>
    </location>
</feature>
<feature type="chain" id="PRO_5044629146" description="Alpha-1,3-mannosyltransferase" evidence="2">
    <location>
        <begin position="29"/>
        <end position="164"/>
    </location>
</feature>
<name>A0A6A6YI68_9PEZI</name>
<sequence>MPPALHPRSRMTMSLFSTTLAISFLVVATPHVLPCPVPAARADAADPDRPRRRRRCQRDEHGNVIPGTEIQATSSGGTDALGLGEKWKEGERDVEAEVQDEGTSRRVPRGRECPVPKPGGLVGQILGIPKDERGEMPRVVRIEPVRRRRIGREQQLEKAEDVAE</sequence>
<dbReference type="Proteomes" id="UP000504636">
    <property type="component" value="Unplaced"/>
</dbReference>
<keyword evidence="2" id="KW-0732">Signal</keyword>
<feature type="region of interest" description="Disordered" evidence="1">
    <location>
        <begin position="38"/>
        <end position="126"/>
    </location>
</feature>
<evidence type="ECO:0000313" key="4">
    <source>
        <dbReference type="Proteomes" id="UP000504636"/>
    </source>
</evidence>
<gene>
    <name evidence="3 5" type="ORF">BDZ99DRAFT_49558</name>
</gene>
<dbReference type="EMBL" id="MU003703">
    <property type="protein sequence ID" value="KAF2808223.1"/>
    <property type="molecule type" value="Genomic_DNA"/>
</dbReference>
<reference evidence="5" key="2">
    <citation type="submission" date="2020-04" db="EMBL/GenBank/DDBJ databases">
        <authorList>
            <consortium name="NCBI Genome Project"/>
        </authorList>
    </citation>
    <scope>NUCLEOTIDE SEQUENCE</scope>
    <source>
        <strain evidence="5">CBS 304.34</strain>
    </source>
</reference>
<reference evidence="3 5" key="1">
    <citation type="journal article" date="2020" name="Stud. Mycol.">
        <title>101 Dothideomycetes genomes: a test case for predicting lifestyles and emergence of pathogens.</title>
        <authorList>
            <person name="Haridas S."/>
            <person name="Albert R."/>
            <person name="Binder M."/>
            <person name="Bloem J."/>
            <person name="Labutti K."/>
            <person name="Salamov A."/>
            <person name="Andreopoulos B."/>
            <person name="Baker S."/>
            <person name="Barry K."/>
            <person name="Bills G."/>
            <person name="Bluhm B."/>
            <person name="Cannon C."/>
            <person name="Castanera R."/>
            <person name="Culley D."/>
            <person name="Daum C."/>
            <person name="Ezra D."/>
            <person name="Gonzalez J."/>
            <person name="Henrissat B."/>
            <person name="Kuo A."/>
            <person name="Liang C."/>
            <person name="Lipzen A."/>
            <person name="Lutzoni F."/>
            <person name="Magnuson J."/>
            <person name="Mondo S."/>
            <person name="Nolan M."/>
            <person name="Ohm R."/>
            <person name="Pangilinan J."/>
            <person name="Park H.-J."/>
            <person name="Ramirez L."/>
            <person name="Alfaro M."/>
            <person name="Sun H."/>
            <person name="Tritt A."/>
            <person name="Yoshinaga Y."/>
            <person name="Zwiers L.-H."/>
            <person name="Turgeon B."/>
            <person name="Goodwin S."/>
            <person name="Spatafora J."/>
            <person name="Crous P."/>
            <person name="Grigoriev I."/>
        </authorList>
    </citation>
    <scope>NUCLEOTIDE SEQUENCE</scope>
    <source>
        <strain evidence="3 5">CBS 304.34</strain>
    </source>
</reference>
<feature type="compositionally biased region" description="Basic and acidic residues" evidence="1">
    <location>
        <begin position="85"/>
        <end position="95"/>
    </location>
</feature>
<proteinExistence type="predicted"/>
<dbReference type="PANTHER" id="PTHR40020:SF1">
    <property type="entry name" value="CYTOCHROME C OXIDASE ASSEMBLY FACTOR 2"/>
    <property type="match status" value="1"/>
</dbReference>